<evidence type="ECO:0000313" key="1">
    <source>
        <dbReference type="EMBL" id="OIN89868.1"/>
    </source>
</evidence>
<sequence length="152" mass="16412">MPSELQARENVYNVLTGLASPDKLYVPAINALMAHSPIPIHAIVAVPGATAPSFHESITDEAPEDWGETFVTNGVKLEIPADYGAWQTLLKTLTPNVEKQTYHILHHLVSAVAVFSGKTIPEVDKLLGALDNFLGEPDQYGATRLLKSLISA</sequence>
<name>A0A1J4RU79_9BACT</name>
<comment type="caution">
    <text evidence="1">The sequence shown here is derived from an EMBL/GenBank/DDBJ whole genome shotgun (WGS) entry which is preliminary data.</text>
</comment>
<dbReference type="Proteomes" id="UP000183144">
    <property type="component" value="Unassembled WGS sequence"/>
</dbReference>
<proteinExistence type="predicted"/>
<dbReference type="AlphaFoldDB" id="A0A1J4RU79"/>
<protein>
    <submittedName>
        <fullName evidence="1">Uncharacterized protein</fullName>
    </submittedName>
</protein>
<evidence type="ECO:0000313" key="2">
    <source>
        <dbReference type="Proteomes" id="UP000183144"/>
    </source>
</evidence>
<accession>A0A1J4RU79</accession>
<dbReference type="EMBL" id="MNUI01000012">
    <property type="protein sequence ID" value="OIN89868.1"/>
    <property type="molecule type" value="Genomic_DNA"/>
</dbReference>
<gene>
    <name evidence="1" type="ORF">AUJ59_00570</name>
</gene>
<reference evidence="1 2" key="1">
    <citation type="journal article" date="2016" name="Environ. Microbiol.">
        <title>Genomic resolution of a cold subsurface aquifer community provides metabolic insights for novel microbes adapted to high CO concentrations.</title>
        <authorList>
            <person name="Probst A.J."/>
            <person name="Castelle C.J."/>
            <person name="Singh A."/>
            <person name="Brown C.T."/>
            <person name="Anantharaman K."/>
            <person name="Sharon I."/>
            <person name="Hug L.A."/>
            <person name="Burstein D."/>
            <person name="Emerson J.B."/>
            <person name="Thomas B.C."/>
            <person name="Banfield J.F."/>
        </authorList>
    </citation>
    <scope>NUCLEOTIDE SEQUENCE [LARGE SCALE GENOMIC DNA]</scope>
    <source>
        <strain evidence="1">CG1_02_47_37</strain>
    </source>
</reference>
<organism evidence="1 2">
    <name type="scientific">Candidatus Beckwithbacteria bacterium CG1_02_47_37</name>
    <dbReference type="NCBI Taxonomy" id="1805034"/>
    <lineage>
        <taxon>Bacteria</taxon>
        <taxon>Candidatus Beckwithiibacteriota</taxon>
    </lineage>
</organism>